<keyword evidence="8" id="KW-1185">Reference proteome</keyword>
<reference evidence="7" key="1">
    <citation type="submission" date="2020-12" db="EMBL/GenBank/DDBJ databases">
        <title>The genome sequence of Inhella sp. 4Y17.</title>
        <authorList>
            <person name="Liu Y."/>
        </authorList>
    </citation>
    <scope>NUCLEOTIDE SEQUENCE</scope>
    <source>
        <strain evidence="7">4Y10</strain>
    </source>
</reference>
<dbReference type="InterPro" id="IPR001343">
    <property type="entry name" value="Hemolysn_Ca-bd"/>
</dbReference>
<gene>
    <name evidence="7" type="ORF">I7X43_04250</name>
</gene>
<keyword evidence="3" id="KW-0964">Secreted</keyword>
<dbReference type="InterPro" id="IPR006644">
    <property type="entry name" value="Cadg"/>
</dbReference>
<feature type="compositionally biased region" description="Polar residues" evidence="4">
    <location>
        <begin position="676"/>
        <end position="688"/>
    </location>
</feature>
<dbReference type="InterPro" id="IPR013783">
    <property type="entry name" value="Ig-like_fold"/>
</dbReference>
<comment type="caution">
    <text evidence="7">The sequence shown here is derived from an EMBL/GenBank/DDBJ whole genome shotgun (WGS) entry which is preliminary data.</text>
</comment>
<dbReference type="InterPro" id="IPR011049">
    <property type="entry name" value="Serralysin-like_metalloprot_C"/>
</dbReference>
<feature type="compositionally biased region" description="Low complexity" evidence="4">
    <location>
        <begin position="1200"/>
        <end position="1212"/>
    </location>
</feature>
<dbReference type="PRINTS" id="PR00313">
    <property type="entry name" value="CABNDNGRPT"/>
</dbReference>
<feature type="domain" description="Dystroglycan-type cadherin-like" evidence="6">
    <location>
        <begin position="1462"/>
        <end position="1553"/>
    </location>
</feature>
<feature type="region of interest" description="Disordered" evidence="4">
    <location>
        <begin position="1188"/>
        <end position="1214"/>
    </location>
</feature>
<dbReference type="Gene3D" id="3.40.390.10">
    <property type="entry name" value="Collagenase (Catalytic Domain)"/>
    <property type="match status" value="1"/>
</dbReference>
<evidence type="ECO:0000256" key="3">
    <source>
        <dbReference type="ARBA" id="ARBA00022525"/>
    </source>
</evidence>
<dbReference type="SUPFAM" id="SSF49313">
    <property type="entry name" value="Cadherin-like"/>
    <property type="match status" value="2"/>
</dbReference>
<dbReference type="InterPro" id="IPR015919">
    <property type="entry name" value="Cadherin-like_sf"/>
</dbReference>
<dbReference type="GO" id="GO:0016020">
    <property type="term" value="C:membrane"/>
    <property type="evidence" value="ECO:0007669"/>
    <property type="project" value="InterPro"/>
</dbReference>
<evidence type="ECO:0000256" key="2">
    <source>
        <dbReference type="ARBA" id="ARBA00009490"/>
    </source>
</evidence>
<dbReference type="Gene3D" id="2.150.10.10">
    <property type="entry name" value="Serralysin-like metalloprotease, C-terminal"/>
    <property type="match status" value="3"/>
</dbReference>
<evidence type="ECO:0000259" key="5">
    <source>
        <dbReference type="SMART" id="SM00235"/>
    </source>
</evidence>
<dbReference type="InterPro" id="IPR006026">
    <property type="entry name" value="Peptidase_Metallo"/>
</dbReference>
<dbReference type="PANTHER" id="PTHR38340:SF1">
    <property type="entry name" value="S-LAYER PROTEIN"/>
    <property type="match status" value="1"/>
</dbReference>
<dbReference type="PANTHER" id="PTHR38340">
    <property type="entry name" value="S-LAYER PROTEIN"/>
    <property type="match status" value="1"/>
</dbReference>
<dbReference type="SUPFAM" id="SSF51120">
    <property type="entry name" value="beta-Roll"/>
    <property type="match status" value="4"/>
</dbReference>
<dbReference type="Proteomes" id="UP000620139">
    <property type="component" value="Unassembled WGS sequence"/>
</dbReference>
<dbReference type="GO" id="GO:0008237">
    <property type="term" value="F:metallopeptidase activity"/>
    <property type="evidence" value="ECO:0007669"/>
    <property type="project" value="InterPro"/>
</dbReference>
<comment type="similarity">
    <text evidence="2">Belongs to the peptidase M10B family.</text>
</comment>
<dbReference type="Gene3D" id="2.60.40.3440">
    <property type="match status" value="2"/>
</dbReference>
<dbReference type="NCBIfam" id="NF038133">
    <property type="entry name" value="choice_anch_L"/>
    <property type="match status" value="1"/>
</dbReference>
<evidence type="ECO:0000313" key="7">
    <source>
        <dbReference type="EMBL" id="MBH9552056.1"/>
    </source>
</evidence>
<dbReference type="SMART" id="SM00736">
    <property type="entry name" value="CADG"/>
    <property type="match status" value="2"/>
</dbReference>
<dbReference type="Gene3D" id="2.60.40.10">
    <property type="entry name" value="Immunoglobulins"/>
    <property type="match status" value="3"/>
</dbReference>
<dbReference type="RefSeq" id="WP_198099637.1">
    <property type="nucleotide sequence ID" value="NZ_JAEDAL010000001.1"/>
</dbReference>
<evidence type="ECO:0000259" key="6">
    <source>
        <dbReference type="SMART" id="SM00736"/>
    </source>
</evidence>
<feature type="domain" description="Dystroglycan-type cadherin-like" evidence="6">
    <location>
        <begin position="746"/>
        <end position="844"/>
    </location>
</feature>
<feature type="compositionally biased region" description="Polar residues" evidence="4">
    <location>
        <begin position="658"/>
        <end position="669"/>
    </location>
</feature>
<accession>A0A931IV06</accession>
<dbReference type="EMBL" id="JAEDAL010000001">
    <property type="protein sequence ID" value="MBH9552056.1"/>
    <property type="molecule type" value="Genomic_DNA"/>
</dbReference>
<dbReference type="Gene3D" id="2.60.120.380">
    <property type="match status" value="5"/>
</dbReference>
<dbReference type="GO" id="GO:0008270">
    <property type="term" value="F:zinc ion binding"/>
    <property type="evidence" value="ECO:0007669"/>
    <property type="project" value="InterPro"/>
</dbReference>
<dbReference type="Pfam" id="PF17936">
    <property type="entry name" value="Big_6"/>
    <property type="match status" value="1"/>
</dbReference>
<dbReference type="InterPro" id="IPR018511">
    <property type="entry name" value="Hemolysin-typ_Ca-bd_CS"/>
</dbReference>
<dbReference type="InterPro" id="IPR041498">
    <property type="entry name" value="Big_6"/>
</dbReference>
<dbReference type="GO" id="GO:0005576">
    <property type="term" value="C:extracellular region"/>
    <property type="evidence" value="ECO:0007669"/>
    <property type="project" value="UniProtKB-SubCell"/>
</dbReference>
<name>A0A931IV06_9BURK</name>
<evidence type="ECO:0000256" key="1">
    <source>
        <dbReference type="ARBA" id="ARBA00004613"/>
    </source>
</evidence>
<sequence>MATSSLTGSFDLRYDLDYFKVTLVAGQRYYFTMTGTGASATEWAHIRLFDPSSPNNDFFPVVQDTQLTSVGGAAFSFVATTSGTFYLLATNGYGYGTSTSGERVDTGSYTITAATVALDDHSDLPAQGTALAVGSSATGAFDLRADLDDFRVTLTAGQRYFFTLVGTGAQPIVGTELTLLDPSGEAVVSDISTTASGGSKIAFVATTTGTFVLQAQTSTTISASTPIDTGTYTVAAAAVALDDHSDLSATGTALAVGATASGAFDLRHDLDYFRVTLTAGQRYLFTLNGAGASPIADGVLSLFDPTGELALTDSLGTTYGGAKFSFVAPTSGTYALRATLDQGATGTPDGGTYTVAVSSLALDDHSDLSANGTTLTIGQAFSGQIDQRYDVDYYRITLAANQRVVVTMEGTGATPVNGAWITLEDSSGTFVNMDAQVGFDLGFSIPGFPSSTVAKAVFVATAPIAGTYTIRAETNSMYLATGAGSVTVKDTGAYTLKAQAVALDDHADFYSAGTVLNVGATLNGAFDYRADFDYFKINLTAGERYLLTLNPTATGGSLTGPIISLALLSTAGEQSVADATTTSYGAAVISYQAPSTGTYYVLAQMRSFASITGTVDTGSYTLKLESVPLDDHSDLRAQGTMLLADAPPANSAPVGANGTASTSEDSAVSGTLPAATDSNSDPITYAKATNPTNGSVVVNANGSYTYTPNANFNGTDSFTFTVSDGQGGSNTYTQTITITSVNDAPSLVAALADQVAAAGVAFSYSVPGSAFADVETAVLTYTASLSDGAALPGWLSFNPGTRTFTGTPTAGDAGVLNVKVVASDGSLSANDVFAITVTTPGTITAPNIAALTPIEVPYAAVQAVMPTGSLATGPRWNDAAALGTGVTVKYFFSDAPPSYTETANGYTNASAVAWVAAQKATVEAVFASYAQVANLVFVPVASADQADINLFLSNSLTASGYAYYPKQGDVFLDVASFPADGSNRYLAFHEIGHALGIAHAYDGGSKPTIESFGITGSRLYSVVDQRLQPKPYYLYATDTQGGAKLIFDPQGPMLLDIALLQANYGANTATAAGDTVYTFDVRPNFYRTIWDGAGNDTIDVSNQTDPNYITLKEGAYSTIAYRDPYDGFPDWLVSWAVANEGVRPKSAFNDGSNMLAIAFGAVIENAIGGSAADVLVGNAVANRLEGGAGADRLDGQAGNDSLTGGTGSDTLLGGDGTDTAVFSGPRANYTVTTTTSGFTVSSTAEGVDELQGVEWLQFSDVSVNLSNRAPVASHGSASTDEDTLLSATLPAATDADGDAIAYAKASDPAHGSVTVNANGSYVYSPPPNFNGTDSFTFTVSDGQGGSNTYTQTVTVAAVNDAPIGADGSATTAEDTALTGNLPAATDPDGDTVTYALDTHPDYGSVTVNANGSYTYTPYPDFSGEDLFSFTVSDGKGGSHTYWQTISVTPVNDAPVAGLPLPGLQGAVGVPVYVPLPVTAFSDADGDDLIWTAASADGGPLPAGITFQADQRAFSGTPTADAQKTHTIRVTISDGHSSTSTIFTWTIGPAPSSPQSGDVVDGWVAGARIYEDRNGNNQADADEFTGLVTDAQGHYSGLLTGGHTLIAVGGTNTDTGLPNTVALRAPAGSTVISPLSTLIETLIDKGQSAAAAQAAVQAAFGLSTSLDLLNYDPLDQTATDPTAVAVQKANAQIALLAALSGNTVGMVDALATLVTGAGPVDLSQAATVSSLLSSAGASTDGADGLASANASVRAATSLTQIAEVQAAMAPQFRAYDPALEPLSALTDALLAPGSGIQIRASSVLAQYGIGQDWSGVSEASLGYYGGRITALGLGAGIVLTSGDPTPPNTNTESGYSVPLDAPDGRPLDDAALLAAVHAGFPDAPDVQDVTWLGFEFTVTDPALRYIQFDLVFASDEYPEYVDSDYVDIGAVFVNGVNVALFGGRADRPLSVISQNLDAGAFQDNTDGHVALEYDGFSRKLTVIAAVQPGVNTLRFAVGDTGDQIYDSALLIANLRAVSYAGGGLAQEFPGTAGDDTVTGSAFDDYLPLGTGADSGNGGDGNDVLDGGDGDDTLDGGAGNDTLVGGSGEDTAVFPGARSDYVIEGTGPGTATVTAPGGAMMATFSFSASATPAGSVDVVQGIEKLKFGNQTFDLVELIGTPYAPTLEAITDNVGAVTGPVAEGARTDDNTLTISGKAQAGSTVTVRDGNTVLGTTTVDGSGNWSFTTAALAEGLHSFSTHATNRFGLTGPASSVRTVRVDAINDAPMASSGSGTLAEDTPLTATLPSATDENGDTLSYAKATNPSHGTVVVNANGSYTYTPEANYFGTDSFSFTVSDPSGASNTYTQSLTITPVVDTIMGGAGADTLTGTTGDDLLQGLAGDDRLTLGAGNDTLDGGSGFDIAYVGGSTAANFNLKTGIGTLGSATLSLSGIEAIRGSSSADTFTGLDGPDNLPGEVFKGAGGNDTISGGSGIDRAEYSGKFSDYQITRKPGTMEITVTHKNGGADGSDSLNSIELLVFQDRVIGFGQRAEEVARVAFVLWNPAIYNVPELFAAGLSFYTNEYAYTLNDLCKVALIFRPEKTAQELVATLLANTPGTSKTAAQLYAIMDANGGQSSQTGWAAAIEAMALDAATSAQLDLMGVAQNGLAATYNWGTQPCFWPLVGG</sequence>
<feature type="domain" description="Peptidase metallopeptidase" evidence="5">
    <location>
        <begin position="872"/>
        <end position="1030"/>
    </location>
</feature>
<dbReference type="GO" id="GO:0006508">
    <property type="term" value="P:proteolysis"/>
    <property type="evidence" value="ECO:0007669"/>
    <property type="project" value="InterPro"/>
</dbReference>
<proteinExistence type="inferred from homology"/>
<dbReference type="SMART" id="SM00235">
    <property type="entry name" value="ZnMc"/>
    <property type="match status" value="1"/>
</dbReference>
<dbReference type="InterPro" id="IPR024079">
    <property type="entry name" value="MetalloPept_cat_dom_sf"/>
</dbReference>
<comment type="subcellular location">
    <subcellularLocation>
        <location evidence="1">Secreted</location>
    </subcellularLocation>
</comment>
<dbReference type="InterPro" id="IPR050557">
    <property type="entry name" value="RTX_toxin/Mannuronan_C5-epim"/>
</dbReference>
<dbReference type="Pfam" id="PF05345">
    <property type="entry name" value="He_PIG"/>
    <property type="match status" value="2"/>
</dbReference>
<dbReference type="PROSITE" id="PS00330">
    <property type="entry name" value="HEMOLYSIN_CALCIUM"/>
    <property type="match status" value="5"/>
</dbReference>
<dbReference type="Pfam" id="PF00353">
    <property type="entry name" value="HemolysinCabind"/>
    <property type="match status" value="3"/>
</dbReference>
<protein>
    <submittedName>
        <fullName evidence="7">Tandem-95 repeat protein</fullName>
    </submittedName>
</protein>
<dbReference type="InterPro" id="IPR049804">
    <property type="entry name" value="Choice_anch_L"/>
</dbReference>
<feature type="region of interest" description="Disordered" evidence="4">
    <location>
        <begin position="2047"/>
        <end position="2088"/>
    </location>
</feature>
<dbReference type="GO" id="GO:0005509">
    <property type="term" value="F:calcium ion binding"/>
    <property type="evidence" value="ECO:0007669"/>
    <property type="project" value="InterPro"/>
</dbReference>
<feature type="region of interest" description="Disordered" evidence="4">
    <location>
        <begin position="646"/>
        <end position="688"/>
    </location>
</feature>
<evidence type="ECO:0000256" key="4">
    <source>
        <dbReference type="SAM" id="MobiDB-lite"/>
    </source>
</evidence>
<organism evidence="7 8">
    <name type="scientific">Inhella gelatinilytica</name>
    <dbReference type="NCBI Taxonomy" id="2795030"/>
    <lineage>
        <taxon>Bacteria</taxon>
        <taxon>Pseudomonadati</taxon>
        <taxon>Pseudomonadota</taxon>
        <taxon>Betaproteobacteria</taxon>
        <taxon>Burkholderiales</taxon>
        <taxon>Sphaerotilaceae</taxon>
        <taxon>Inhella</taxon>
    </lineage>
</organism>
<evidence type="ECO:0000313" key="8">
    <source>
        <dbReference type="Proteomes" id="UP000620139"/>
    </source>
</evidence>
<dbReference type="SUPFAM" id="SSF55486">
    <property type="entry name" value="Metalloproteases ('zincins'), catalytic domain"/>
    <property type="match status" value="1"/>
</dbReference>
<dbReference type="NCBIfam" id="NF012211">
    <property type="entry name" value="tand_rpt_95"/>
    <property type="match status" value="4"/>
</dbReference>
<dbReference type="Pfam" id="PF17963">
    <property type="entry name" value="Big_9"/>
    <property type="match status" value="4"/>
</dbReference>